<dbReference type="OrthoDB" id="2408044at2759"/>
<name>A0A9P6UDV8_9FUNG</name>
<feature type="non-terminal residue" evidence="1">
    <location>
        <position position="1"/>
    </location>
</feature>
<protein>
    <submittedName>
        <fullName evidence="1">Uncharacterized protein</fullName>
    </submittedName>
</protein>
<comment type="caution">
    <text evidence="1">The sequence shown here is derived from an EMBL/GenBank/DDBJ whole genome shotgun (WGS) entry which is preliminary data.</text>
</comment>
<keyword evidence="2" id="KW-1185">Reference proteome</keyword>
<accession>A0A9P6UDV8</accession>
<organism evidence="1 2">
    <name type="scientific">Linnemannia gamsii</name>
    <dbReference type="NCBI Taxonomy" id="64522"/>
    <lineage>
        <taxon>Eukaryota</taxon>
        <taxon>Fungi</taxon>
        <taxon>Fungi incertae sedis</taxon>
        <taxon>Mucoromycota</taxon>
        <taxon>Mortierellomycotina</taxon>
        <taxon>Mortierellomycetes</taxon>
        <taxon>Mortierellales</taxon>
        <taxon>Mortierellaceae</taxon>
        <taxon>Linnemannia</taxon>
    </lineage>
</organism>
<proteinExistence type="predicted"/>
<evidence type="ECO:0000313" key="1">
    <source>
        <dbReference type="EMBL" id="KAG0274735.1"/>
    </source>
</evidence>
<evidence type="ECO:0000313" key="2">
    <source>
        <dbReference type="Proteomes" id="UP000823405"/>
    </source>
</evidence>
<gene>
    <name evidence="1" type="ORF">BGZ97_010450</name>
</gene>
<dbReference type="Proteomes" id="UP000823405">
    <property type="component" value="Unassembled WGS sequence"/>
</dbReference>
<dbReference type="EMBL" id="JAAAIN010005398">
    <property type="protein sequence ID" value="KAG0274735.1"/>
    <property type="molecule type" value="Genomic_DNA"/>
</dbReference>
<dbReference type="AlphaFoldDB" id="A0A9P6UDV8"/>
<reference evidence="1" key="1">
    <citation type="journal article" date="2020" name="Fungal Divers.">
        <title>Resolving the Mortierellaceae phylogeny through synthesis of multi-gene phylogenetics and phylogenomics.</title>
        <authorList>
            <person name="Vandepol N."/>
            <person name="Liber J."/>
            <person name="Desiro A."/>
            <person name="Na H."/>
            <person name="Kennedy M."/>
            <person name="Barry K."/>
            <person name="Grigoriev I.V."/>
            <person name="Miller A.N."/>
            <person name="O'Donnell K."/>
            <person name="Stajich J.E."/>
            <person name="Bonito G."/>
        </authorList>
    </citation>
    <scope>NUCLEOTIDE SEQUENCE</scope>
    <source>
        <strain evidence="1">NVP60</strain>
    </source>
</reference>
<sequence>MGIRFYSDKTYSELEIYGSMMYGWTSQNLVHQSFYIEKDGVETVVHAVMDETASVIRFGLVNRDTGYLQLAAIWKLEDGRFMVGELTDKFPKLPNPKTTTFGHDYFPAPSANADQRHMVYMNGSLYLYSDTTGLISSFPFSSPHTAPTQEAVYPASPVVAGRRNMVFQGARQNSSYLGYLTRVDDANDEEFNSNSDMTLQL</sequence>